<protein>
    <submittedName>
        <fullName evidence="1">Uncharacterized protein</fullName>
    </submittedName>
</protein>
<evidence type="ECO:0000313" key="1">
    <source>
        <dbReference type="EMBL" id="KKN15094.1"/>
    </source>
</evidence>
<dbReference type="AlphaFoldDB" id="A0A0F9NAT6"/>
<comment type="caution">
    <text evidence="1">The sequence shown here is derived from an EMBL/GenBank/DDBJ whole genome shotgun (WGS) entry which is preliminary data.</text>
</comment>
<name>A0A0F9NAT6_9ZZZZ</name>
<gene>
    <name evidence="1" type="ORF">LCGC14_0989430</name>
</gene>
<accession>A0A0F9NAT6</accession>
<reference evidence="1" key="1">
    <citation type="journal article" date="2015" name="Nature">
        <title>Complex archaea that bridge the gap between prokaryotes and eukaryotes.</title>
        <authorList>
            <person name="Spang A."/>
            <person name="Saw J.H."/>
            <person name="Jorgensen S.L."/>
            <person name="Zaremba-Niedzwiedzka K."/>
            <person name="Martijn J."/>
            <person name="Lind A.E."/>
            <person name="van Eijk R."/>
            <person name="Schleper C."/>
            <person name="Guy L."/>
            <person name="Ettema T.J."/>
        </authorList>
    </citation>
    <scope>NUCLEOTIDE SEQUENCE</scope>
</reference>
<dbReference type="EMBL" id="LAZR01003746">
    <property type="protein sequence ID" value="KKN15094.1"/>
    <property type="molecule type" value="Genomic_DNA"/>
</dbReference>
<proteinExistence type="predicted"/>
<sequence length="76" mass="8426">MAKTETQREIKITNGPTSLLIRNDATRLASRGSAIQFNTIADLLAFSNEFSIIMVELTTKLQGEELETIVLEPDES</sequence>
<organism evidence="1">
    <name type="scientific">marine sediment metagenome</name>
    <dbReference type="NCBI Taxonomy" id="412755"/>
    <lineage>
        <taxon>unclassified sequences</taxon>
        <taxon>metagenomes</taxon>
        <taxon>ecological metagenomes</taxon>
    </lineage>
</organism>